<comment type="subcellular location">
    <subcellularLocation>
        <location evidence="1">Secreted</location>
    </subcellularLocation>
</comment>
<dbReference type="InterPro" id="IPR041286">
    <property type="entry name" value="MBG_2"/>
</dbReference>
<organism evidence="6 7">
    <name type="scientific">Variovorax boronicumulans</name>
    <dbReference type="NCBI Taxonomy" id="436515"/>
    <lineage>
        <taxon>Bacteria</taxon>
        <taxon>Pseudomonadati</taxon>
        <taxon>Pseudomonadota</taxon>
        <taxon>Betaproteobacteria</taxon>
        <taxon>Burkholderiales</taxon>
        <taxon>Comamonadaceae</taxon>
        <taxon>Variovorax</taxon>
    </lineage>
</organism>
<evidence type="ECO:0000256" key="4">
    <source>
        <dbReference type="SAM" id="SignalP"/>
    </source>
</evidence>
<dbReference type="SMART" id="SM00912">
    <property type="entry name" value="Haemagg_act"/>
    <property type="match status" value="1"/>
</dbReference>
<dbReference type="Pfam" id="PF18676">
    <property type="entry name" value="MBG_2"/>
    <property type="match status" value="1"/>
</dbReference>
<protein>
    <submittedName>
        <fullName evidence="6">Hemagglutinin</fullName>
    </submittedName>
</protein>
<dbReference type="InterPro" id="IPR012334">
    <property type="entry name" value="Pectin_lyas_fold"/>
</dbReference>
<reference evidence="6 7" key="1">
    <citation type="submission" date="2017-09" db="EMBL/GenBank/DDBJ databases">
        <title>The diverse metabolic capabilities of V. boronicumulans make it an excellent choice for continued studies on novel biodegradation.</title>
        <authorList>
            <person name="Sun S."/>
        </authorList>
    </citation>
    <scope>NUCLEOTIDE SEQUENCE [LARGE SCALE GENOMIC DNA]</scope>
    <source>
        <strain evidence="6 7">J1</strain>
    </source>
</reference>
<evidence type="ECO:0000259" key="5">
    <source>
        <dbReference type="SMART" id="SM00912"/>
    </source>
</evidence>
<feature type="domain" description="Filamentous haemagglutinin FhaB/tRNA nuclease CdiA-like TPS" evidence="5">
    <location>
        <begin position="45"/>
        <end position="154"/>
    </location>
</feature>
<keyword evidence="2" id="KW-0964">Secreted</keyword>
<evidence type="ECO:0000313" key="7">
    <source>
        <dbReference type="Proteomes" id="UP000217154"/>
    </source>
</evidence>
<dbReference type="NCBIfam" id="TIGR01901">
    <property type="entry name" value="adhes_NPXG"/>
    <property type="match status" value="1"/>
</dbReference>
<dbReference type="EMBL" id="CP023284">
    <property type="protein sequence ID" value="ATA52287.1"/>
    <property type="molecule type" value="Genomic_DNA"/>
</dbReference>
<proteinExistence type="predicted"/>
<gene>
    <name evidence="6" type="ORF">CKY39_02905</name>
</gene>
<dbReference type="InterPro" id="IPR011050">
    <property type="entry name" value="Pectin_lyase_fold/virulence"/>
</dbReference>
<name>A0A250DD42_9BURK</name>
<dbReference type="RefSeq" id="WP_095743386.1">
    <property type="nucleotide sequence ID" value="NZ_CP023284.1"/>
</dbReference>
<sequence>MKPRTTFQPRHPLRPLALSIACMGLAPALAQTILPSFGPNGYTTQGGVTVGTTTSATSVGGQALGISQSSLRAIINWNSFSIGAKDAVNISQSMGASSILLNRVTGGELSTIAGQLTANGRVFLINPSGVVFSQGATVNVGGLVASTLALNTTDNDFLTAASTKLDFLRDDANAKVVSNAGVLTATGGPVVLMGAEVTNTGSIVANRGTVALASGRKISFDLGNDGLTNLVVAADAMATSAKVVNAAGATLQADGGRVMLIGSSTTAGELVVNQSGTVRARTLENVNGEIVLGAGSNNRIEMNGGTLDATGMGAGQHGGTIRIAAGQVRIEGTGGGDQRAVIDASGQAGGGSVSVHGYDVALSSTSVLRADATTGGAGGTVTTASAQGQALVGEADPAPERESRLQAYGEMTARGAGAGKGGAISNEADSVRVQAVRVDAGGGAQGGANGSWRVSAKQSDLGIVEAGNVPAYDSKLPAFTGGSLSAGSVGDTLGRGTDVTLASGRTGLGAGVTFAPGVQVVKSEGGTARLRVDSAGSIVMNEGSAITSQQGALHVDFNADATGRVATNAKNINNSSGNPSAETDYAGAIVLTGATIAANGGDVRFFGQGDAQNGRAIGGIVPLGGDTGDFVWRDGVTLAGSQVTTGGEGRVTMRGQGRTWIDDQNNSDFIFRGSNGVSITGGTVEAGAGGLQLDGLAGYGRSGVAIGSSAVLKSVGDIGIKGQGPTWTSNIGGAAVGASTAVVIDDATVAGERDVRIEGQGANLDGLRTDTGFAAGNMSAGGGNGVAIRGAVSAGAGRRIDVIGHAGSEGFSATLGSPDIIITPSTTPTYGVAVTADADHPTALRTDGGTIAIDAQGTDISMRMVTFISGVGTSVGTLASVASDSGKGGSISVQGRNVLIDGATNSDGSPAVARLDASGATGGGSIDIAATDAIAVGGNTRLEANAGTGAGNGGSIKVVATESLRAHGQLSARGGAAGGDGGRIETSAGRFDLRGARVDASAPVGAAGQWFIDPFDLTIAHGTAAGTLPTNPYDAVANSTIQDGDINTALNGGTSVKITTGTGTGGGGVITLDADVDINYTGSKGPLTLQLDAASGIQTRTPGTTIRATGGDDLNVVMNAGVNPDGTPSGNSGFIDFGGNILTQGGSVTMNALGTGTPGSGFIRLNGGQVVTDGGNVSLLSGQPGAPTGTVVLTQDVQVDTRVGQSDAGAGGNVRIEGGDVLLQGARIASATGNVDIRGTSTTWDSGVVITSGQLGPSTISTTSGNVTVQGVARRQASSTFAAAHGVLINGGSSITTGSGNIAVRGYNFNNDPSAPGVTEDSGVRLENGAQLVTTGGGNIEVTGRSQNGGRGVVLQAGGAPTAPGALPGIRSSGNVLLRASNDGSGDSIVIEAPVVAAGTIDLRPGGVDVNMVASDDTATPIVLGGPTVNGFSVSGAEFAQLSAPTIVAGSTTHAGAITVAGALTTSGALALQNEGGGGGIALNAPVSAATLGLLSGGNVSQSGAGTITAGTLLARSRSGSVDLRNPGNDVATVGGGAAGGFAYVDANAVTIGPVSVTGFDAAGNLPQVTSADSMAANTVFVRTLSGDLTLGAPVSSTSGTDLVAAARFQNPGGHGISGALWRVWADTWVGETRGGLAGSGPLPNFYHCAYLGLCTVTVTPGDNHFIYAQQPTATIVIADASRTVGAPNPFFIYSITGLILGDTGAGFSGSMFSPALPGSPTGLYPINGTFTSAEGYAVRVVPGQLRVSGLPLLPSVDVVREPLTSYLYDRNIGQAPICLATGPLDGDRAQQGADVLAREWSRVRSRPNLLSCVNTERRNGCSDF</sequence>
<evidence type="ECO:0000313" key="6">
    <source>
        <dbReference type="EMBL" id="ATA52287.1"/>
    </source>
</evidence>
<dbReference type="SUPFAM" id="SSF51126">
    <property type="entry name" value="Pectin lyase-like"/>
    <property type="match status" value="1"/>
</dbReference>
<dbReference type="PANTHER" id="PTHR12338:SF8">
    <property type="entry name" value="HEME_HEMOPEXIN-BINDING PROTEIN"/>
    <property type="match status" value="1"/>
</dbReference>
<dbReference type="Gene3D" id="2.160.20.10">
    <property type="entry name" value="Single-stranded right-handed beta-helix, Pectin lyase-like"/>
    <property type="match status" value="2"/>
</dbReference>
<evidence type="ECO:0000256" key="2">
    <source>
        <dbReference type="ARBA" id="ARBA00022525"/>
    </source>
</evidence>
<dbReference type="InterPro" id="IPR008638">
    <property type="entry name" value="FhaB/CdiA-like_TPS"/>
</dbReference>
<accession>A0A250DD42</accession>
<keyword evidence="3 4" id="KW-0732">Signal</keyword>
<feature type="signal peptide" evidence="4">
    <location>
        <begin position="1"/>
        <end position="30"/>
    </location>
</feature>
<dbReference type="PANTHER" id="PTHR12338">
    <property type="entry name" value="AUTOTRANSPORTER"/>
    <property type="match status" value="1"/>
</dbReference>
<evidence type="ECO:0000256" key="3">
    <source>
        <dbReference type="ARBA" id="ARBA00022729"/>
    </source>
</evidence>
<evidence type="ECO:0000256" key="1">
    <source>
        <dbReference type="ARBA" id="ARBA00004613"/>
    </source>
</evidence>
<feature type="chain" id="PRO_5013281478" evidence="4">
    <location>
        <begin position="31"/>
        <end position="1825"/>
    </location>
</feature>
<dbReference type="InterPro" id="IPR050909">
    <property type="entry name" value="Bact_Autotransporter_VF"/>
</dbReference>
<dbReference type="Pfam" id="PF05860">
    <property type="entry name" value="TPS"/>
    <property type="match status" value="1"/>
</dbReference>
<dbReference type="KEGG" id="vbo:CKY39_02905"/>
<dbReference type="Proteomes" id="UP000217154">
    <property type="component" value="Chromosome"/>
</dbReference>
<dbReference type="GO" id="GO:0005576">
    <property type="term" value="C:extracellular region"/>
    <property type="evidence" value="ECO:0007669"/>
    <property type="project" value="UniProtKB-SubCell"/>
</dbReference>